<reference evidence="3 4" key="2">
    <citation type="submission" date="2015-05" db="EMBL/GenBank/DDBJ databases">
        <authorList>
            <person name="Morales-Cruz A."/>
            <person name="Amrine K.C."/>
            <person name="Cantu D."/>
        </authorList>
    </citation>
    <scope>NUCLEOTIDE SEQUENCE [LARGE SCALE GENOMIC DNA]</scope>
    <source>
        <strain evidence="3">UCRPC4</strain>
    </source>
</reference>
<feature type="compositionally biased region" description="Basic and acidic residues" evidence="2">
    <location>
        <begin position="1297"/>
        <end position="1317"/>
    </location>
</feature>
<feature type="compositionally biased region" description="Low complexity" evidence="2">
    <location>
        <begin position="2261"/>
        <end position="2277"/>
    </location>
</feature>
<feature type="compositionally biased region" description="Basic residues" evidence="2">
    <location>
        <begin position="2070"/>
        <end position="2079"/>
    </location>
</feature>
<dbReference type="EMBL" id="LCWF01000045">
    <property type="protein sequence ID" value="KKY25264.1"/>
    <property type="molecule type" value="Genomic_DNA"/>
</dbReference>
<feature type="region of interest" description="Disordered" evidence="2">
    <location>
        <begin position="1041"/>
        <end position="1070"/>
    </location>
</feature>
<feature type="compositionally biased region" description="Polar residues" evidence="2">
    <location>
        <begin position="1443"/>
        <end position="1457"/>
    </location>
</feature>
<feature type="compositionally biased region" description="Basic and acidic residues" evidence="2">
    <location>
        <begin position="1349"/>
        <end position="1368"/>
    </location>
</feature>
<feature type="compositionally biased region" description="Polar residues" evidence="2">
    <location>
        <begin position="3495"/>
        <end position="3511"/>
    </location>
</feature>
<feature type="compositionally biased region" description="Basic and acidic residues" evidence="2">
    <location>
        <begin position="631"/>
        <end position="645"/>
    </location>
</feature>
<reference evidence="3 4" key="1">
    <citation type="submission" date="2015-05" db="EMBL/GenBank/DDBJ databases">
        <title>Distinctive expansion of gene families associated with plant cell wall degradation and secondary metabolism in the genomes of grapevine trunk pathogens.</title>
        <authorList>
            <person name="Lawrence D.P."/>
            <person name="Travadon R."/>
            <person name="Rolshausen P.E."/>
            <person name="Baumgartner K."/>
        </authorList>
    </citation>
    <scope>NUCLEOTIDE SEQUENCE [LARGE SCALE GENOMIC DNA]</scope>
    <source>
        <strain evidence="3">UCRPC4</strain>
    </source>
</reference>
<feature type="compositionally biased region" description="Basic residues" evidence="2">
    <location>
        <begin position="2784"/>
        <end position="2793"/>
    </location>
</feature>
<feature type="compositionally biased region" description="Basic residues" evidence="2">
    <location>
        <begin position="3046"/>
        <end position="3058"/>
    </location>
</feature>
<feature type="compositionally biased region" description="Low complexity" evidence="2">
    <location>
        <begin position="3078"/>
        <end position="3091"/>
    </location>
</feature>
<feature type="compositionally biased region" description="Basic and acidic residues" evidence="2">
    <location>
        <begin position="2241"/>
        <end position="2251"/>
    </location>
</feature>
<feature type="compositionally biased region" description="Basic residues" evidence="2">
    <location>
        <begin position="2732"/>
        <end position="2742"/>
    </location>
</feature>
<feature type="coiled-coil region" evidence="1">
    <location>
        <begin position="4223"/>
        <end position="4257"/>
    </location>
</feature>
<feature type="region of interest" description="Disordered" evidence="2">
    <location>
        <begin position="3212"/>
        <end position="3416"/>
    </location>
</feature>
<dbReference type="PANTHER" id="PTHR40641:SF2">
    <property type="entry name" value="INVOLUCRIN REPEAT PROTEIN"/>
    <property type="match status" value="1"/>
</dbReference>
<feature type="region of interest" description="Disordered" evidence="2">
    <location>
        <begin position="81"/>
        <end position="140"/>
    </location>
</feature>
<feature type="compositionally biased region" description="Basic residues" evidence="2">
    <location>
        <begin position="2293"/>
        <end position="2304"/>
    </location>
</feature>
<feature type="compositionally biased region" description="Basic and acidic residues" evidence="2">
    <location>
        <begin position="1662"/>
        <end position="1674"/>
    </location>
</feature>
<feature type="compositionally biased region" description="Basic and acidic residues" evidence="2">
    <location>
        <begin position="355"/>
        <end position="374"/>
    </location>
</feature>
<feature type="compositionally biased region" description="Basic residues" evidence="2">
    <location>
        <begin position="2611"/>
        <end position="2621"/>
    </location>
</feature>
<feature type="region of interest" description="Disordered" evidence="2">
    <location>
        <begin position="3429"/>
        <end position="3467"/>
    </location>
</feature>
<dbReference type="OrthoDB" id="5365701at2759"/>
<feature type="region of interest" description="Disordered" evidence="2">
    <location>
        <begin position="731"/>
        <end position="778"/>
    </location>
</feature>
<feature type="compositionally biased region" description="Polar residues" evidence="2">
    <location>
        <begin position="2925"/>
        <end position="2935"/>
    </location>
</feature>
<organism evidence="3 4">
    <name type="scientific">Phaeomoniella chlamydospora</name>
    <name type="common">Phaeoacremonium chlamydosporum</name>
    <dbReference type="NCBI Taxonomy" id="158046"/>
    <lineage>
        <taxon>Eukaryota</taxon>
        <taxon>Fungi</taxon>
        <taxon>Dikarya</taxon>
        <taxon>Ascomycota</taxon>
        <taxon>Pezizomycotina</taxon>
        <taxon>Eurotiomycetes</taxon>
        <taxon>Chaetothyriomycetidae</taxon>
        <taxon>Phaeomoniellales</taxon>
        <taxon>Phaeomoniellaceae</taxon>
        <taxon>Phaeomoniella</taxon>
    </lineage>
</organism>
<feature type="compositionally biased region" description="Polar residues" evidence="2">
    <location>
        <begin position="2750"/>
        <end position="2759"/>
    </location>
</feature>
<name>A0A0G2ESS5_PHACM</name>
<evidence type="ECO:0000313" key="3">
    <source>
        <dbReference type="EMBL" id="KKY25264.1"/>
    </source>
</evidence>
<feature type="region of interest" description="Disordered" evidence="2">
    <location>
        <begin position="4536"/>
        <end position="4567"/>
    </location>
</feature>
<feature type="region of interest" description="Disordered" evidence="2">
    <location>
        <begin position="35"/>
        <end position="64"/>
    </location>
</feature>
<feature type="region of interest" description="Disordered" evidence="2">
    <location>
        <begin position="465"/>
        <end position="489"/>
    </location>
</feature>
<dbReference type="InterPro" id="IPR053268">
    <property type="entry name" value="Woronin_anchor"/>
</dbReference>
<feature type="compositionally biased region" description="Low complexity" evidence="2">
    <location>
        <begin position="1398"/>
        <end position="1417"/>
    </location>
</feature>
<feature type="compositionally biased region" description="Basic and acidic residues" evidence="2">
    <location>
        <begin position="3839"/>
        <end position="3857"/>
    </location>
</feature>
<feature type="compositionally biased region" description="Polar residues" evidence="2">
    <location>
        <begin position="2369"/>
        <end position="2383"/>
    </location>
</feature>
<feature type="compositionally biased region" description="Basic and acidic residues" evidence="2">
    <location>
        <begin position="1424"/>
        <end position="1433"/>
    </location>
</feature>
<feature type="compositionally biased region" description="Low complexity" evidence="2">
    <location>
        <begin position="221"/>
        <end position="234"/>
    </location>
</feature>
<feature type="compositionally biased region" description="Basic residues" evidence="2">
    <location>
        <begin position="1946"/>
        <end position="1957"/>
    </location>
</feature>
<feature type="compositionally biased region" description="Basic and acidic residues" evidence="2">
    <location>
        <begin position="652"/>
        <end position="667"/>
    </location>
</feature>
<feature type="compositionally biased region" description="Basic and acidic residues" evidence="2">
    <location>
        <begin position="3887"/>
        <end position="3899"/>
    </location>
</feature>
<feature type="compositionally biased region" description="Low complexity" evidence="2">
    <location>
        <begin position="2508"/>
        <end position="2521"/>
    </location>
</feature>
<feature type="compositionally biased region" description="Polar residues" evidence="2">
    <location>
        <begin position="2585"/>
        <end position="2595"/>
    </location>
</feature>
<feature type="compositionally biased region" description="Basic residues" evidence="2">
    <location>
        <begin position="3271"/>
        <end position="3280"/>
    </location>
</feature>
<feature type="compositionally biased region" description="Basic and acidic residues" evidence="2">
    <location>
        <begin position="4033"/>
        <end position="4044"/>
    </location>
</feature>
<feature type="compositionally biased region" description="Basic and acidic residues" evidence="2">
    <location>
        <begin position="3762"/>
        <end position="3772"/>
    </location>
</feature>
<feature type="compositionally biased region" description="Low complexity" evidence="2">
    <location>
        <begin position="3777"/>
        <end position="3786"/>
    </location>
</feature>
<feature type="compositionally biased region" description="Basic residues" evidence="2">
    <location>
        <begin position="3735"/>
        <end position="3747"/>
    </location>
</feature>
<feature type="compositionally biased region" description="Basic residues" evidence="2">
    <location>
        <begin position="1812"/>
        <end position="1824"/>
    </location>
</feature>
<feature type="compositionally biased region" description="Basic residues" evidence="2">
    <location>
        <begin position="3664"/>
        <end position="3674"/>
    </location>
</feature>
<feature type="compositionally biased region" description="Basic and acidic residues" evidence="2">
    <location>
        <begin position="910"/>
        <end position="923"/>
    </location>
</feature>
<feature type="region of interest" description="Disordered" evidence="2">
    <location>
        <begin position="811"/>
        <end position="836"/>
    </location>
</feature>
<keyword evidence="1" id="KW-0175">Coiled coil</keyword>
<feature type="compositionally biased region" description="Basic and acidic residues" evidence="2">
    <location>
        <begin position="1503"/>
        <end position="1530"/>
    </location>
</feature>
<feature type="compositionally biased region" description="Basic and acidic residues" evidence="2">
    <location>
        <begin position="2522"/>
        <end position="2541"/>
    </location>
</feature>
<feature type="compositionally biased region" description="Basic and acidic residues" evidence="2">
    <location>
        <begin position="575"/>
        <end position="586"/>
    </location>
</feature>
<feature type="compositionally biased region" description="Gly residues" evidence="2">
    <location>
        <begin position="38"/>
        <end position="51"/>
    </location>
</feature>
<evidence type="ECO:0000256" key="2">
    <source>
        <dbReference type="SAM" id="MobiDB-lite"/>
    </source>
</evidence>
<feature type="region of interest" description="Disordered" evidence="2">
    <location>
        <begin position="902"/>
        <end position="1017"/>
    </location>
</feature>
<feature type="compositionally biased region" description="Basic and acidic residues" evidence="2">
    <location>
        <begin position="680"/>
        <end position="705"/>
    </location>
</feature>
<feature type="compositionally biased region" description="Basic residues" evidence="2">
    <location>
        <begin position="237"/>
        <end position="252"/>
    </location>
</feature>
<feature type="compositionally biased region" description="Basic residues" evidence="2">
    <location>
        <begin position="87"/>
        <end position="107"/>
    </location>
</feature>
<feature type="region of interest" description="Disordered" evidence="2">
    <location>
        <begin position="354"/>
        <end position="406"/>
    </location>
</feature>
<feature type="region of interest" description="Disordered" evidence="2">
    <location>
        <begin position="2447"/>
        <end position="3118"/>
    </location>
</feature>
<protein>
    <submittedName>
        <fullName evidence="3">Putative involucrin repeat protein</fullName>
    </submittedName>
</protein>
<sequence>MAATGAVGAGLANEYYSAHGSTGIQYQDSVYETAPQGFAGGVYGHNSGGGSYSKPPKMSSNSNEPLYGAAAAAAGAAAGAFYTDHHGQHRSSPRDAPRRHHYKRRSGGSRYGSTTRVDKLSRYPSSDEERRKKSKNGTSWLAAGAAGYGLAKVGQALFNNKGFDDTYSVKSGRPMQPDEDSYREGDRTSRVEVREDFDRQRSTQRKDSKRNYGLRSEDISAAEAALAGGATAIGMEKRRRRSRSRSPKQKRRDKADPALGSYVDLSQTQGENAGIGSFFVSPSLNRTKSGKRKNKGFFTFSNSSSSSSDADLAFGSGYVRRKNSKRSKDRRDKDDHAAILALGATAAGLAAAGAYEHRKDRKHKDVYAVKETRDKHRRRRSDRASRETAQDDGWEDASDDGDADSVDSGLIYGVTRRGSRSSLSSNGSGTDKWAWRWNNKIDKRAKGKSSAADIATAVGTAAAISSVGGRGSHADSVTSSRPLQEVYPIPTSDPNLFDTVRNGSVDSPVVARPGIIPIQQPQPIAPVNQQVYATQFTGSSVDAFNSKYPPLPDHVLARESFTESPTQIGQRKTRRSEDDTPVESKSRSKKEHRRRDTSPAALSSRDMIEGSAISSRSATRDRPTSVTFDLPEPRSSKEDAEYREERRRRKEERRVRRKSDPNSRGSEESVSLEDQSAIEKLSRSDEIDHELQRLYEEQRQAEASKKSSSSWVAPVVAGAAAAAAGVVIAAETRNSHSDDETVEIKPRESRKEKKTRETRQEDICAESVDDTKPERSESLQRRLARMAAERVKSSPSPLYEDYSNFFAPEELKQHLKEHNEASQSRQGSVPPPDDVPEVVEIAPVAAKFAFPDELYHPFGLDPNDDPTLFPWIIPQLRLQDPTPVHSAAASVRGELSPVIQAQEPEFEEPEIVRHDDVKQDEPVNKPGSRVSWGEHSFHEYEVAASEEERDHVTGPHADRGYSSPPSDASETTRERRRRRKQREAMADIVDVEPETPRETKPTRTPSPVSGSGINGMPGGFGTDLDFAASLAAGAEAAGFDPSIVIDDPSFHRRDSPPGSDVRPATGFVEGEIAETPVEEVGEFDKMGKIDEYQSASEYAERPTVINESSREMPARFVDALDEEAVSVPLPPSEVGTSSRVSDSWREDNYYDNAAANSPEASEDGSRRRRSRKKSSRSSDVFDGASQVSESVVGDEPSSGKKSKRKSKRASEIFDDDDDDAVSVAASAPGYDETSGNRKSRRKSKRDSEVFDDDAASVVSSPVTRREEAESKRKSKDKKAGGLFGGLFGVVKAAQDASADKEKERDDKSVRSESRIGDYDDFEEPTRRRKKKSRDKGFDDVVSEAMSKSHNLEKEVNENGEPLKAERPDMPAGLEGVSGPETPFSPITKSNDSLAAAHTPSRLTRSRSVSPSRSPKVSLDPETPGWKDSDDRTAQMRQRRLSEIRTQNFGSSPTSISPTAVPLHFRRPPLSPRHSRSGSSNTNELESPQPSMPLSLPRTRKDRPKSMEFKSSKEFRPLYLLERHTSSKVEPEPEENYPPLPSSQGSSANSSVEDLTAVNREGEYSNLPRAHPTWSDHEQAEAYWAKARAASPDYLDSQQATPKATDFPLSAKKEKLKYEFHSPSELLQDPAFYEGGDQEESRSVSPMLLPHSESTDSLTRLQTDIEHGDAKREVGSVDIPSDIPASADDSHPSQVSEELSKSHSSLSEVGLGATEGAAAALVASALLNKETESIPKGQPTESVAENYKAIPAETTTHAEEQPVLEQVQQPLESKDKDLKPSELHLEALEPASDEVGETQGAQVDEEWALPARKLSKKEKRKKAKKALYLSEEDTPTDSASREELVSEQPSVSEPSHELDTLQEVVSEQDQEPQRAVQVETAEPTMTDEHDRRHTMIDDAFEKAKDARGLAETSVRGTVDQASLAEPTTEATEATADDLWETPSISKKEKKGKKGKKNKQAFLDWTDEPTPKAEPAALVSATCESRNEPESAAVASEEPMITKATSASQGPEIAGHPGPEQGHVPIDTVEVDAPPATVISATEVAEMKDLPAEAPVVESNTEDLWELPTSTKKTKGKKSKRASQALDEPESFTATEASLESKTGQGQEVSASVETADMAAEEGTPDIAVKPEEAPNEELIPERARTVEDYEKLELPGKDIEKTTEETVSAVETPLETPVDFFTPAEEQPHEFSWEPTSKKKKKGKNKAFSSASASEVTTPTLETPMESAQEDADAFPWSATPKGKEDDKEKTKASVAAFEDSTTALEPVPETPLETPIETAKEEINEISWAPTSKKSKKDKKKKNCRPQMEDTEPPTPDIESVLETPAEMPAAVTDELECEPSTKKSKKDKKKKNAVDLPEVVDGQGVPSEDSQTTAPGSVTETPLETAREEIPEFEFPSTTESKELPEQYEILPEQTPPQRELIGIEEATAVPKTIAHTQEEAEFSWAAIGKKSKKEKKKKRKSTFDDNEITSEPVASLTADEGGQPPVESVSGEPALEPTGIAKEDPLTTQEALLTATAEEASQKESENTHKEQTQRELSVDPRLQPELSEQPLEPVHEATTTLPMAAETEAALDEPRDLGETARTLNRLDQPQQMPIEEPESFEWPMSTKKGKKKKKKRSSAIDVLDASEVPVSEAEEPVEEEQQTKPVNVREQPSADLPSLTAEWSQDESVPSTKALDTSTNRAMDEVTSSRETKEVPISEMPETIEKQPAENVKEQTQPEDDFWSLPARKGKKGKKAKRASIFVSEEVSSPSTEASPDTPAGDSTPAEQPTEFTWNEPVKKGKKGKKNKTKPTALESSDARQPAGETKELAELEETEKATIATDGIPTGLQESPEQTISPFPDGQDTADDAPSLATPIQAEESTQSEAATLFDTPPKDSLDQTEAVIDDVANKPEEDDEWALPSKKSKKGKKAKSSTKGELSDTSASATPQVIETLIEEVFETPKEQPEEFPWSVPGKKSKKDKKKKKRAFDDWEQEAEKSMPAEAEIVPTPEAGQLQSETVLADTDLEVQDNVLETPALEIQPAEAGPEATVEDEWSMPVKSKSKKDKKKKKKQMTSDFDEPPASSTPAVGEDTLATTETTGLLTEEPVSSLVDDIEHSAGSLETAETQGKTQNFEEQAAVVEPIAEPSSSVTHEQDIIPAKQDMGTEEAVSIPTEQVMTAEEHEHVMEEQPSSVKLDEEASSVPLEDPPVSIEEATAEEHLQFPAGPATHFEDHKKNEGQQASFEFHETAVEPSSLADITNPITSTPVLKGNANNEVDDWAAPTRSKSKKDKKKEKQMSFDLEGESPVQSSEQIQPPVDHDSLVKDQSPTQMSIPKVAETTISLSEESAPAQDAQEQNVEEEWGLPVQSKSKKNKKKKKQQVFDFNDEPSPSTITAGEGTYDLSERDLTDTGLTTIPTEHQPPVDTGLPQAGDISVVPEVEDEWAIPSKKSKKGKKKQQSPFDFAEESSTSTPAGIETPFANVSEAEVIRSGEVDQSMALDAEPIIAGTENATPMETSHQTLSETKQVPEIDTEQQATASETSREMQQDFPAESVKLDPENLLKATPVLDQTVESNAEAEDEWTLPSRSKSKKDKKKKKKLGLADLDNDSGTQGNNAPVEMDVPQDTSVQRMDDQIVSEPLQGQDDTTIEGERETVNESTEGTPTATGEVDDWASFPVKKSKKNKKAKARAAQDLFTSEPEPPVAHKPAVEESVPTETQDVPGPDEPRIEPAKAVEQPKEDDWFEQPARKASKGKKSKKKRQSFADWEEEHPQASSERSKEVEEPFSKGDFAAAAAAAAAAIEATGSLSRQHSKESNLAEPRSIESIKAIEEHPLRQQKSIFGPFDEDQGYTPAKDEDDHHLYRDSAVHMDDSPILVQGPMHDEIRDSGYVPSPIVPTGFDIHSEKHLSVERPIRPASPTSSTEDLKTPTHHTQESSHPEESMQAHIIPSGGVTRNQPEGTADYTPERINRRPSPVDSTTKDRLEHDRQRSLQEATISPPKTPLGTIVENEDQTRDLGASARLRSQPPNKLRRRTPEPVEASSSTYDPVKDKGTGHVRDMAGVYDGWGEAPGSPLSPTRPSSVRRRRSMQQIKDLEARLDQLASENRLLATAKLTAEKQLEDLHSATDRSNDSTQDALQSKEQELREKDANIERLMESLNHLQSEVARLSQVNEGLQSANHTLATQHEQRVNELRSEQELTHQRWQESHRELDNMRVQHTQLSAGMEEIVKHEIDSALAEKNAQIERLQYDLEVAKNQIRELQQQILASRNDEVLEFKDEDYFENACQNLCQHVKQWVMRFSKFSDTRMCRSITEIRDERLVDRFDNAVLDGSEIDDYLLDRVRRRDVFMSVAMNMIFEYIFSRYLFGMDREQRQKIKQLEKNLAEIGPQSAVNRWRALTLSILSKRPQFLSQRSNDTEAVVLEIYNTLAKFLPPPHHLDSQILDSLRKVMELAVDLSIEMRSQRAEYIMLPPLKPEYDTSGDLARKVYFNASLMNERSGETTSNEELEAAQAVVRMVLFPLVVKRGNDDGEGDEEIVVCPAQVLVARQDDRRKEKRRMVSGGQSVHSLAPSEMMDMGSNVI</sequence>
<feature type="compositionally biased region" description="Basic and acidic residues" evidence="2">
    <location>
        <begin position="811"/>
        <end position="820"/>
    </location>
</feature>
<feature type="compositionally biased region" description="Low complexity" evidence="2">
    <location>
        <begin position="1760"/>
        <end position="1770"/>
    </location>
</feature>
<feature type="region of interest" description="Disordered" evidence="2">
    <location>
        <begin position="1904"/>
        <end position="2418"/>
    </location>
</feature>
<evidence type="ECO:0000313" key="4">
    <source>
        <dbReference type="Proteomes" id="UP000053317"/>
    </source>
</evidence>
<feature type="compositionally biased region" description="Basic residues" evidence="2">
    <location>
        <begin position="2961"/>
        <end position="2972"/>
    </location>
</feature>
<feature type="compositionally biased region" description="Basic and acidic residues" evidence="2">
    <location>
        <begin position="2138"/>
        <end position="2163"/>
    </location>
</feature>
<feature type="compositionally biased region" description="Basic and acidic residues" evidence="2">
    <location>
        <begin position="116"/>
        <end position="131"/>
    </location>
</feature>
<feature type="compositionally biased region" description="Polar residues" evidence="2">
    <location>
        <begin position="2833"/>
        <end position="2842"/>
    </location>
</feature>
<feature type="compositionally biased region" description="Basic residues" evidence="2">
    <location>
        <begin position="3434"/>
        <end position="3443"/>
    </location>
</feature>
<feature type="compositionally biased region" description="Polar residues" evidence="2">
    <location>
        <begin position="3642"/>
        <end position="3651"/>
    </location>
</feature>
<feature type="compositionally biased region" description="Polar residues" evidence="2">
    <location>
        <begin position="3109"/>
        <end position="3118"/>
    </location>
</feature>
<feature type="compositionally biased region" description="Basic residues" evidence="2">
    <location>
        <begin position="1166"/>
        <end position="1175"/>
    </location>
</feature>
<feature type="compositionally biased region" description="Basic residues" evidence="2">
    <location>
        <begin position="319"/>
        <end position="328"/>
    </location>
</feature>
<feature type="region of interest" description="Disordered" evidence="2">
    <location>
        <begin position="1751"/>
        <end position="1892"/>
    </location>
</feature>
<feature type="compositionally biased region" description="Basic and acidic residues" evidence="2">
    <location>
        <begin position="3964"/>
        <end position="3976"/>
    </location>
</feature>
<feature type="region of interest" description="Disordered" evidence="2">
    <location>
        <begin position="1091"/>
        <end position="1110"/>
    </location>
</feature>
<feature type="region of interest" description="Disordered" evidence="2">
    <location>
        <begin position="284"/>
        <end position="334"/>
    </location>
</feature>
<feature type="region of interest" description="Disordered" evidence="2">
    <location>
        <begin position="4108"/>
        <end position="4129"/>
    </location>
</feature>
<feature type="compositionally biased region" description="Low complexity" evidence="2">
    <location>
        <begin position="1988"/>
        <end position="1997"/>
    </location>
</feature>
<feature type="compositionally biased region" description="Basic and acidic residues" evidence="2">
    <location>
        <begin position="2707"/>
        <end position="2717"/>
    </location>
</feature>
<feature type="compositionally biased region" description="Basic and acidic residues" evidence="2">
    <location>
        <begin position="3909"/>
        <end position="3928"/>
    </location>
</feature>
<keyword evidence="4" id="KW-1185">Reference proteome</keyword>
<feature type="region of interest" description="Disordered" evidence="2">
    <location>
        <begin position="162"/>
        <end position="267"/>
    </location>
</feature>
<feature type="region of interest" description="Disordered" evidence="2">
    <location>
        <begin position="3479"/>
        <end position="4074"/>
    </location>
</feature>
<feature type="compositionally biased region" description="Basic residues" evidence="2">
    <location>
        <begin position="2451"/>
        <end position="2462"/>
    </location>
</feature>
<feature type="compositionally biased region" description="Basic and acidic residues" evidence="2">
    <location>
        <begin position="3797"/>
        <end position="3820"/>
    </location>
</feature>
<feature type="compositionally biased region" description="Basic and acidic residues" evidence="2">
    <location>
        <begin position="180"/>
        <end position="218"/>
    </location>
</feature>
<feature type="compositionally biased region" description="Polar residues" evidence="2">
    <location>
        <begin position="2665"/>
        <end position="2685"/>
    </location>
</feature>
<dbReference type="PANTHER" id="PTHR40641">
    <property type="entry name" value="INVOLUCRIN REPEAT PROTEIN (AFU_ORTHOLOGUE AFUA_2G08060)"/>
    <property type="match status" value="1"/>
</dbReference>
<dbReference type="Proteomes" id="UP000053317">
    <property type="component" value="Unassembled WGS sequence"/>
</dbReference>
<feature type="compositionally biased region" description="Polar residues" evidence="2">
    <location>
        <begin position="3242"/>
        <end position="3260"/>
    </location>
</feature>
<gene>
    <name evidence="3" type="ORF">UCRPC4_g01903</name>
</gene>
<feature type="compositionally biased region" description="Basic and acidic residues" evidence="2">
    <location>
        <begin position="769"/>
        <end position="778"/>
    </location>
</feature>
<evidence type="ECO:0000256" key="1">
    <source>
        <dbReference type="SAM" id="Coils"/>
    </source>
</evidence>
<feature type="compositionally biased region" description="Polar residues" evidence="2">
    <location>
        <begin position="1541"/>
        <end position="1552"/>
    </location>
</feature>
<proteinExistence type="predicted"/>
<feature type="region of interest" description="Disordered" evidence="2">
    <location>
        <begin position="1626"/>
        <end position="1706"/>
    </location>
</feature>
<feature type="compositionally biased region" description="Basic residues" evidence="2">
    <location>
        <begin position="3574"/>
        <end position="3586"/>
    </location>
</feature>
<accession>A0A0G2ESS5</accession>
<comment type="caution">
    <text evidence="3">The sequence shown here is derived from an EMBL/GenBank/DDBJ whole genome shotgun (WGS) entry which is preliminary data.</text>
</comment>
<feature type="compositionally biased region" description="Basic residues" evidence="2">
    <location>
        <begin position="3355"/>
        <end position="3365"/>
    </location>
</feature>
<feature type="compositionally biased region" description="Basic and acidic residues" evidence="2">
    <location>
        <begin position="2686"/>
        <end position="2700"/>
    </location>
</feature>
<feature type="compositionally biased region" description="Basic and acidic residues" evidence="2">
    <location>
        <begin position="733"/>
        <end position="762"/>
    </location>
</feature>
<feature type="compositionally biased region" description="Low complexity" evidence="2">
    <location>
        <begin position="1923"/>
        <end position="1932"/>
    </location>
</feature>
<feature type="compositionally biased region" description="Acidic residues" evidence="2">
    <location>
        <begin position="390"/>
        <end position="405"/>
    </location>
</feature>
<feature type="compositionally biased region" description="Basic residues" evidence="2">
    <location>
        <begin position="2343"/>
        <end position="2352"/>
    </location>
</feature>
<feature type="compositionally biased region" description="Basic residues" evidence="2">
    <location>
        <begin position="2908"/>
        <end position="2918"/>
    </location>
</feature>
<feature type="compositionally biased region" description="Low complexity" evidence="2">
    <location>
        <begin position="1692"/>
        <end position="1706"/>
    </location>
</feature>
<feature type="compositionally biased region" description="Polar residues" evidence="2">
    <location>
        <begin position="2090"/>
        <end position="2111"/>
    </location>
</feature>
<feature type="region of interest" description="Disordered" evidence="2">
    <location>
        <begin position="557"/>
        <end position="711"/>
    </location>
</feature>
<feature type="region of interest" description="Disordered" evidence="2">
    <location>
        <begin position="3166"/>
        <end position="3192"/>
    </location>
</feature>
<feature type="compositionally biased region" description="Basic and acidic residues" evidence="2">
    <location>
        <begin position="1771"/>
        <end position="1786"/>
    </location>
</feature>
<feature type="compositionally biased region" description="Basic and acidic residues" evidence="2">
    <location>
        <begin position="3710"/>
        <end position="3726"/>
    </location>
</feature>
<feature type="region of interest" description="Disordered" evidence="2">
    <location>
        <begin position="1123"/>
        <end position="1577"/>
    </location>
</feature>
<feature type="compositionally biased region" description="Basic and acidic residues" evidence="2">
    <location>
        <begin position="935"/>
        <end position="959"/>
    </location>
</feature>